<dbReference type="Pfam" id="PF22817">
    <property type="entry name" value="ApeP-like"/>
    <property type="match status" value="1"/>
</dbReference>
<accession>A0A3A8EZB3</accession>
<keyword evidence="2" id="KW-1185">Reference proteome</keyword>
<dbReference type="EMBL" id="RAXT01000005">
    <property type="protein sequence ID" value="RKG39498.1"/>
    <property type="molecule type" value="Genomic_DNA"/>
</dbReference>
<dbReference type="AlphaFoldDB" id="A0A3A8EZB3"/>
<dbReference type="SUPFAM" id="SSF54637">
    <property type="entry name" value="Thioesterase/thiol ester dehydrase-isomerase"/>
    <property type="match status" value="1"/>
</dbReference>
<dbReference type="Proteomes" id="UP000280405">
    <property type="component" value="Unassembled WGS sequence"/>
</dbReference>
<dbReference type="RefSeq" id="WP_120383178.1">
    <property type="nucleotide sequence ID" value="NZ_RAXT01000005.1"/>
</dbReference>
<sequence>MNLSKNLSAVDFIPHEKPMVFIDHVVEIGDNFAIAELLIRPDLMFCEEQGLPTWSSIELMAQTVSLYAGSQGGKLGQPPKIGFLLGTRKLHLPVPYFNMGETVTIRAEKQYLHEGLGQFACEIYYQNHTISAVLSVYEPEE</sequence>
<dbReference type="OrthoDB" id="9800188at2"/>
<proteinExistence type="predicted"/>
<evidence type="ECO:0000313" key="2">
    <source>
        <dbReference type="Proteomes" id="UP000280405"/>
    </source>
</evidence>
<organism evidence="1 2">
    <name type="scientific">Acinetobacter rongchengensis</name>
    <dbReference type="NCBI Taxonomy" id="2419601"/>
    <lineage>
        <taxon>Bacteria</taxon>
        <taxon>Pseudomonadati</taxon>
        <taxon>Pseudomonadota</taxon>
        <taxon>Gammaproteobacteria</taxon>
        <taxon>Moraxellales</taxon>
        <taxon>Moraxellaceae</taxon>
        <taxon>Acinetobacter</taxon>
    </lineage>
</organism>
<evidence type="ECO:0000313" key="1">
    <source>
        <dbReference type="EMBL" id="RKG39498.1"/>
    </source>
</evidence>
<protein>
    <submittedName>
        <fullName evidence="1">3-hydroxylacyl-ACP dehydratase</fullName>
    </submittedName>
</protein>
<comment type="caution">
    <text evidence="1">The sequence shown here is derived from an EMBL/GenBank/DDBJ whole genome shotgun (WGS) entry which is preliminary data.</text>
</comment>
<dbReference type="InterPro" id="IPR029069">
    <property type="entry name" value="HotDog_dom_sf"/>
</dbReference>
<dbReference type="InterPro" id="IPR016776">
    <property type="entry name" value="ApeP-like_dehydratase"/>
</dbReference>
<gene>
    <name evidence="1" type="ORF">D7V20_04715</name>
</gene>
<name>A0A3A8EZB3_9GAMM</name>
<dbReference type="PIRSF" id="PIRSF020565">
    <property type="entry name" value="3Ho_Ac_ACP_DH_prd"/>
    <property type="match status" value="1"/>
</dbReference>
<reference evidence="1 2" key="1">
    <citation type="submission" date="2018-09" db="EMBL/GenBank/DDBJ databases">
        <title>The draft genome of Acinetobacter spp. strains.</title>
        <authorList>
            <person name="Qin J."/>
            <person name="Feng Y."/>
            <person name="Zong Z."/>
        </authorList>
    </citation>
    <scope>NUCLEOTIDE SEQUENCE [LARGE SCALE GENOMIC DNA]</scope>
    <source>
        <strain evidence="1 2">WCHAc060115</strain>
    </source>
</reference>
<dbReference type="Gene3D" id="3.10.129.10">
    <property type="entry name" value="Hotdog Thioesterase"/>
    <property type="match status" value="1"/>
</dbReference>